<evidence type="ECO:0000313" key="3">
    <source>
        <dbReference type="Proteomes" id="UP001432322"/>
    </source>
</evidence>
<comment type="caution">
    <text evidence="2">The sequence shown here is derived from an EMBL/GenBank/DDBJ whole genome shotgun (WGS) entry which is preliminary data.</text>
</comment>
<protein>
    <recommendedName>
        <fullName evidence="4">G protein-coupled receptor</fullName>
    </recommendedName>
</protein>
<gene>
    <name evidence="2" type="ORF">PFISCL1PPCAC_13768</name>
</gene>
<organism evidence="2 3">
    <name type="scientific">Pristionchus fissidentatus</name>
    <dbReference type="NCBI Taxonomy" id="1538716"/>
    <lineage>
        <taxon>Eukaryota</taxon>
        <taxon>Metazoa</taxon>
        <taxon>Ecdysozoa</taxon>
        <taxon>Nematoda</taxon>
        <taxon>Chromadorea</taxon>
        <taxon>Rhabditida</taxon>
        <taxon>Rhabditina</taxon>
        <taxon>Diplogasteromorpha</taxon>
        <taxon>Diplogasteroidea</taxon>
        <taxon>Neodiplogasteridae</taxon>
        <taxon>Pristionchus</taxon>
    </lineage>
</organism>
<proteinExistence type="predicted"/>
<sequence length="159" mass="17899">FQAVNDVLLFLLQTFTIGVWEIIPASGLLQYLALCKPHLSDGRRLLLAYAICAQYYTELLTPESDLLHYEEIARRTYNVSTQEGIVVYGVSLFPTPTNKKNILDLAIFAVIPSFIIASSIFIWCYVQISQALGKFGVKLSTKTRGLQRSFLTMLLMQVS</sequence>
<accession>A0AAV5VS49</accession>
<dbReference type="Pfam" id="PF10326">
    <property type="entry name" value="7TM_GPCR_Str"/>
    <property type="match status" value="1"/>
</dbReference>
<reference evidence="2" key="1">
    <citation type="submission" date="2023-10" db="EMBL/GenBank/DDBJ databases">
        <title>Genome assembly of Pristionchus species.</title>
        <authorList>
            <person name="Yoshida K."/>
            <person name="Sommer R.J."/>
        </authorList>
    </citation>
    <scope>NUCLEOTIDE SEQUENCE</scope>
    <source>
        <strain evidence="2">RS5133</strain>
    </source>
</reference>
<feature type="non-terminal residue" evidence="2">
    <location>
        <position position="159"/>
    </location>
</feature>
<keyword evidence="3" id="KW-1185">Reference proteome</keyword>
<evidence type="ECO:0008006" key="4">
    <source>
        <dbReference type="Google" id="ProtNLM"/>
    </source>
</evidence>
<evidence type="ECO:0000313" key="2">
    <source>
        <dbReference type="EMBL" id="GMT22471.1"/>
    </source>
</evidence>
<feature type="transmembrane region" description="Helical" evidence="1">
    <location>
        <begin position="7"/>
        <end position="33"/>
    </location>
</feature>
<dbReference type="InterPro" id="IPR019428">
    <property type="entry name" value="7TM_GPCR_serpentine_rcpt_Str"/>
</dbReference>
<name>A0AAV5VS49_9BILA</name>
<keyword evidence="1" id="KW-0812">Transmembrane</keyword>
<feature type="non-terminal residue" evidence="2">
    <location>
        <position position="1"/>
    </location>
</feature>
<feature type="transmembrane region" description="Helical" evidence="1">
    <location>
        <begin position="105"/>
        <end position="126"/>
    </location>
</feature>
<evidence type="ECO:0000256" key="1">
    <source>
        <dbReference type="SAM" id="Phobius"/>
    </source>
</evidence>
<keyword evidence="1" id="KW-0472">Membrane</keyword>
<dbReference type="EMBL" id="BTSY01000004">
    <property type="protein sequence ID" value="GMT22471.1"/>
    <property type="molecule type" value="Genomic_DNA"/>
</dbReference>
<dbReference type="AlphaFoldDB" id="A0AAV5VS49"/>
<keyword evidence="1" id="KW-1133">Transmembrane helix</keyword>
<dbReference type="Proteomes" id="UP001432322">
    <property type="component" value="Unassembled WGS sequence"/>
</dbReference>